<evidence type="ECO:0000256" key="6">
    <source>
        <dbReference type="ARBA" id="ARBA00023002"/>
    </source>
</evidence>
<dbReference type="EMBL" id="DS469542">
    <property type="protein sequence ID" value="EDO44721.1"/>
    <property type="molecule type" value="Genomic_DNA"/>
</dbReference>
<keyword evidence="6" id="KW-0560">Oxidoreductase</keyword>
<keyword evidence="16" id="KW-1185">Reference proteome</keyword>
<evidence type="ECO:0000256" key="13">
    <source>
        <dbReference type="ARBA" id="ARBA00049800"/>
    </source>
</evidence>
<keyword evidence="10" id="KW-0804">Transcription</keyword>
<accession>A7RV46</accession>
<dbReference type="GO" id="GO:0003682">
    <property type="term" value="F:chromatin binding"/>
    <property type="evidence" value="ECO:0000318"/>
    <property type="project" value="GO_Central"/>
</dbReference>
<keyword evidence="9" id="KW-0090">Biological rhythms</keyword>
<dbReference type="AlphaFoldDB" id="A7RV46"/>
<dbReference type="InterPro" id="IPR056520">
    <property type="entry name" value="ARM_KDM8_N"/>
</dbReference>
<dbReference type="GO" id="GO:0046872">
    <property type="term" value="F:metal ion binding"/>
    <property type="evidence" value="ECO:0007669"/>
    <property type="project" value="UniProtKB-KW"/>
</dbReference>
<evidence type="ECO:0000259" key="14">
    <source>
        <dbReference type="PROSITE" id="PS51184"/>
    </source>
</evidence>
<keyword evidence="3" id="KW-0479">Metal-binding</keyword>
<evidence type="ECO:0000256" key="11">
    <source>
        <dbReference type="ARBA" id="ARBA00023242"/>
    </source>
</evidence>
<dbReference type="GO" id="GO:0031648">
    <property type="term" value="P:protein destabilization"/>
    <property type="evidence" value="ECO:0007669"/>
    <property type="project" value="UniProtKB-ARBA"/>
</dbReference>
<dbReference type="InParanoid" id="A7RV46"/>
<dbReference type="PANTHER" id="PTHR12461:SF106">
    <property type="entry name" value="BIFUNCTIONAL PEPTIDASE AND ARGINYL-HYDROXYLASE JMJD5"/>
    <property type="match status" value="1"/>
</dbReference>
<evidence type="ECO:0000256" key="9">
    <source>
        <dbReference type="ARBA" id="ARBA00023108"/>
    </source>
</evidence>
<proteinExistence type="predicted"/>
<evidence type="ECO:0000256" key="5">
    <source>
        <dbReference type="ARBA" id="ARBA00022964"/>
    </source>
</evidence>
<evidence type="ECO:0000256" key="12">
    <source>
        <dbReference type="ARBA" id="ARBA00023306"/>
    </source>
</evidence>
<dbReference type="GO" id="GO:0048511">
    <property type="term" value="P:rhythmic process"/>
    <property type="evidence" value="ECO:0007669"/>
    <property type="project" value="UniProtKB-KW"/>
</dbReference>
<evidence type="ECO:0000256" key="8">
    <source>
        <dbReference type="ARBA" id="ARBA00023015"/>
    </source>
</evidence>
<dbReference type="GO" id="GO:0045892">
    <property type="term" value="P:negative regulation of DNA-templated transcription"/>
    <property type="evidence" value="ECO:0000318"/>
    <property type="project" value="GO_Central"/>
</dbReference>
<dbReference type="OMA" id="KASYQEC"/>
<evidence type="ECO:0000313" key="15">
    <source>
        <dbReference type="EMBL" id="EDO44721.1"/>
    </source>
</evidence>
<keyword evidence="7" id="KW-0408">Iron</keyword>
<evidence type="ECO:0000256" key="4">
    <source>
        <dbReference type="ARBA" id="ARBA00022853"/>
    </source>
</evidence>
<evidence type="ECO:0000256" key="7">
    <source>
        <dbReference type="ARBA" id="ARBA00023004"/>
    </source>
</evidence>
<dbReference type="STRING" id="45351.A7RV46"/>
<reference evidence="15 16" key="1">
    <citation type="journal article" date="2007" name="Science">
        <title>Sea anemone genome reveals ancestral eumetazoan gene repertoire and genomic organization.</title>
        <authorList>
            <person name="Putnam N.H."/>
            <person name="Srivastava M."/>
            <person name="Hellsten U."/>
            <person name="Dirks B."/>
            <person name="Chapman J."/>
            <person name="Salamov A."/>
            <person name="Terry A."/>
            <person name="Shapiro H."/>
            <person name="Lindquist E."/>
            <person name="Kapitonov V.V."/>
            <person name="Jurka J."/>
            <person name="Genikhovich G."/>
            <person name="Grigoriev I.V."/>
            <person name="Lucas S.M."/>
            <person name="Steele R.E."/>
            <person name="Finnerty J.R."/>
            <person name="Technau U."/>
            <person name="Martindale M.Q."/>
            <person name="Rokhsar D.S."/>
        </authorList>
    </citation>
    <scope>NUCLEOTIDE SEQUENCE [LARGE SCALE GENOMIC DNA]</scope>
    <source>
        <strain evidence="16">CH2 X CH6</strain>
    </source>
</reference>
<comment type="subcellular location">
    <subcellularLocation>
        <location evidence="2">Nucleus</location>
    </subcellularLocation>
</comment>
<dbReference type="InterPro" id="IPR041667">
    <property type="entry name" value="Cupin_8"/>
</dbReference>
<dbReference type="Proteomes" id="UP000001593">
    <property type="component" value="Unassembled WGS sequence"/>
</dbReference>
<dbReference type="PROSITE" id="PS51184">
    <property type="entry name" value="JMJC"/>
    <property type="match status" value="1"/>
</dbReference>
<evidence type="ECO:0000313" key="16">
    <source>
        <dbReference type="Proteomes" id="UP000001593"/>
    </source>
</evidence>
<evidence type="ECO:0000256" key="10">
    <source>
        <dbReference type="ARBA" id="ARBA00023163"/>
    </source>
</evidence>
<evidence type="ECO:0000256" key="1">
    <source>
        <dbReference type="ARBA" id="ARBA00001954"/>
    </source>
</evidence>
<feature type="domain" description="JmjC" evidence="14">
    <location>
        <begin position="257"/>
        <end position="400"/>
    </location>
</feature>
<evidence type="ECO:0000256" key="2">
    <source>
        <dbReference type="ARBA" id="ARBA00004123"/>
    </source>
</evidence>
<dbReference type="FunFam" id="2.60.120.650:FF:000019">
    <property type="entry name" value="Bifunctional peptidase and arginyl-hydroxylase JMJD5"/>
    <property type="match status" value="1"/>
</dbReference>
<keyword evidence="11" id="KW-0539">Nucleus</keyword>
<dbReference type="PANTHER" id="PTHR12461">
    <property type="entry name" value="HYPOXIA-INDUCIBLE FACTOR 1 ALPHA INHIBITOR-RELATED"/>
    <property type="match status" value="1"/>
</dbReference>
<dbReference type="Pfam" id="PF24472">
    <property type="entry name" value="ARM_KDM8_N"/>
    <property type="match status" value="1"/>
</dbReference>
<evidence type="ECO:0000256" key="3">
    <source>
        <dbReference type="ARBA" id="ARBA00022723"/>
    </source>
</evidence>
<gene>
    <name evidence="15" type="ORF">NEMVEDRAFT_v1g163066</name>
</gene>
<sequence length="400" mass="46236">MVDWLNKLLPFVNSPEDLNLGKSLEKLLHVDGRPVLLVLEKAVRLFFNKDFEKCQFHSQIALDMCWEKLNTGHWKDVDVIWRESYSYGSLFKAMSLRESRREGEAIKACDMGLLLGAPVMDNILNRLSNPSSMKRTGPNDCGTLDECDDQPTKLLKLSHIPVLNQDFEVPHCNSMSLQDFLMSHMKKDKPVILDGMMEAWPAMRKWGLEYLKDIAGYRTVPIELGLRYTDEEWTQKLMTISEFVDKYVSCSNSSQVAYLAQHQLFDQIPELRRDIIIPDYCCLGDDDRDVMINAWFGPKGTVSPLHHDPYNNLLAQVVGEKYLRLYSKDQTDKLYPHETTLLHNTSQIDVEAPDLAQFPAFYKASYQECILRPGQMLFIPPGHWHYVRSLSVSFSVSFWW</sequence>
<name>A7RV46_NEMVE</name>
<organism evidence="15 16">
    <name type="scientific">Nematostella vectensis</name>
    <name type="common">Starlet sea anemone</name>
    <dbReference type="NCBI Taxonomy" id="45351"/>
    <lineage>
        <taxon>Eukaryota</taxon>
        <taxon>Metazoa</taxon>
        <taxon>Cnidaria</taxon>
        <taxon>Anthozoa</taxon>
        <taxon>Hexacorallia</taxon>
        <taxon>Actiniaria</taxon>
        <taxon>Edwardsiidae</taxon>
        <taxon>Nematostella</taxon>
    </lineage>
</organism>
<dbReference type="SUPFAM" id="SSF51197">
    <property type="entry name" value="Clavaminate synthase-like"/>
    <property type="match status" value="1"/>
</dbReference>
<keyword evidence="4" id="KW-0156">Chromatin regulator</keyword>
<protein>
    <recommendedName>
        <fullName evidence="13">JmjC domain-containing protein 5</fullName>
    </recommendedName>
</protein>
<keyword evidence="5" id="KW-0223">Dioxygenase</keyword>
<dbReference type="GO" id="GO:0051864">
    <property type="term" value="F:histone H3K36 demethylase activity"/>
    <property type="evidence" value="ECO:0000318"/>
    <property type="project" value="GO_Central"/>
</dbReference>
<dbReference type="SMART" id="SM00558">
    <property type="entry name" value="JmjC"/>
    <property type="match status" value="1"/>
</dbReference>
<dbReference type="GO" id="GO:0106157">
    <property type="term" value="F:peptidyl-arginine 3-dioxygenase activity"/>
    <property type="evidence" value="ECO:0000318"/>
    <property type="project" value="GO_Central"/>
</dbReference>
<dbReference type="GO" id="GO:0005634">
    <property type="term" value="C:nucleus"/>
    <property type="evidence" value="ECO:0000318"/>
    <property type="project" value="GO_Central"/>
</dbReference>
<dbReference type="Pfam" id="PF13621">
    <property type="entry name" value="Cupin_8"/>
    <property type="match status" value="1"/>
</dbReference>
<keyword evidence="8" id="KW-0805">Transcription regulation</keyword>
<dbReference type="HOGENOM" id="CLU_016785_0_3_1"/>
<keyword evidence="12" id="KW-0131">Cell cycle</keyword>
<dbReference type="PhylomeDB" id="A7RV46"/>
<dbReference type="InterPro" id="IPR003347">
    <property type="entry name" value="JmjC_dom"/>
</dbReference>
<dbReference type="eggNOG" id="KOG2132">
    <property type="taxonomic scope" value="Eukaryota"/>
</dbReference>
<dbReference type="Gene3D" id="2.60.120.650">
    <property type="entry name" value="Cupin"/>
    <property type="match status" value="1"/>
</dbReference>
<comment type="cofactor">
    <cofactor evidence="1">
        <name>Fe(2+)</name>
        <dbReference type="ChEBI" id="CHEBI:29033"/>
    </cofactor>
</comment>